<dbReference type="GO" id="GO:0003677">
    <property type="term" value="F:DNA binding"/>
    <property type="evidence" value="ECO:0007669"/>
    <property type="project" value="UniProtKB-KW"/>
</dbReference>
<organism evidence="6 7">
    <name type="scientific">Acidovorax carolinensis</name>
    <dbReference type="NCBI Taxonomy" id="553814"/>
    <lineage>
        <taxon>Bacteria</taxon>
        <taxon>Pseudomonadati</taxon>
        <taxon>Pseudomonadota</taxon>
        <taxon>Betaproteobacteria</taxon>
        <taxon>Burkholderiales</taxon>
        <taxon>Comamonadaceae</taxon>
        <taxon>Acidovorax</taxon>
    </lineage>
</organism>
<dbReference type="OrthoDB" id="9076738at2"/>
<dbReference type="PROSITE" id="PS50931">
    <property type="entry name" value="HTH_LYSR"/>
    <property type="match status" value="1"/>
</dbReference>
<dbReference type="AlphaFoldDB" id="A0A240UIE0"/>
<evidence type="ECO:0000259" key="5">
    <source>
        <dbReference type="PROSITE" id="PS50931"/>
    </source>
</evidence>
<keyword evidence="4" id="KW-0804">Transcription</keyword>
<dbReference type="PANTHER" id="PTHR30537">
    <property type="entry name" value="HTH-TYPE TRANSCRIPTIONAL REGULATOR"/>
    <property type="match status" value="1"/>
</dbReference>
<name>A0A240UIE0_9BURK</name>
<dbReference type="Gene3D" id="3.40.190.290">
    <property type="match status" value="1"/>
</dbReference>
<dbReference type="Proteomes" id="UP000194440">
    <property type="component" value="Chromosome"/>
</dbReference>
<evidence type="ECO:0000256" key="4">
    <source>
        <dbReference type="ARBA" id="ARBA00023163"/>
    </source>
</evidence>
<evidence type="ECO:0000256" key="3">
    <source>
        <dbReference type="ARBA" id="ARBA00023125"/>
    </source>
</evidence>
<reference evidence="6" key="1">
    <citation type="submission" date="2017-05" db="EMBL/GenBank/DDBJ databases">
        <title>Polyphasic characterization of four soil-derived phenanthrene-degrading Acidovorax strains and proposal of Acidovorax phenanthrenivorans sp. nov.</title>
        <authorList>
            <person name="Singleton D."/>
            <person name="Lee J."/>
            <person name="Dickey A.N."/>
            <person name="Stroud A."/>
            <person name="Scholl E.H."/>
            <person name="Wright F.A."/>
            <person name="Aitken M.D."/>
        </authorList>
    </citation>
    <scope>NUCLEOTIDE SEQUENCE</scope>
    <source>
        <strain evidence="6">P4</strain>
    </source>
</reference>
<evidence type="ECO:0000313" key="7">
    <source>
        <dbReference type="Proteomes" id="UP000194440"/>
    </source>
</evidence>
<dbReference type="InterPro" id="IPR036388">
    <property type="entry name" value="WH-like_DNA-bd_sf"/>
</dbReference>
<dbReference type="FunFam" id="1.10.10.10:FF:000001">
    <property type="entry name" value="LysR family transcriptional regulator"/>
    <property type="match status" value="1"/>
</dbReference>
<gene>
    <name evidence="6" type="ORF">CBP36_07140</name>
</gene>
<dbReference type="Pfam" id="PF03466">
    <property type="entry name" value="LysR_substrate"/>
    <property type="match status" value="1"/>
</dbReference>
<sequence>MDRLWAMTVFVRVAECSSFSRAAESLDLANATVTACIRNLEQHLGVTLIHRDTRRLHLTEEGETYLIRARDVLRYVDDAELEVRSRIGELRGSLVIETPISFGHALLCPALPGFAARHPNISTAVTLTNQPHNLIEKAIDVAIRMDRVEDADLIARPIYEACYVVCCRPDLLPTLPEHPGELDPLVCLGVLAEERRTSNPWLLERGEEKVTLHPQGRLHFNSNDALLLAARQGAGVVHILDIFANRALQQGELVAVYPDWQTRRRTFYAVTTRARNDSAKVRAFTDFLTEVIDSERRPSLSRQVEVRPLSKR</sequence>
<evidence type="ECO:0000256" key="1">
    <source>
        <dbReference type="ARBA" id="ARBA00009437"/>
    </source>
</evidence>
<keyword evidence="3" id="KW-0238">DNA-binding</keyword>
<dbReference type="SUPFAM" id="SSF46785">
    <property type="entry name" value="Winged helix' DNA-binding domain"/>
    <property type="match status" value="1"/>
</dbReference>
<dbReference type="PANTHER" id="PTHR30537:SF5">
    <property type="entry name" value="HTH-TYPE TRANSCRIPTIONAL ACTIVATOR TTDR-RELATED"/>
    <property type="match status" value="1"/>
</dbReference>
<comment type="similarity">
    <text evidence="1">Belongs to the LysR transcriptional regulatory family.</text>
</comment>
<dbReference type="KEGG" id="acis:CBP35_11795"/>
<dbReference type="InterPro" id="IPR000847">
    <property type="entry name" value="LysR_HTH_N"/>
</dbReference>
<dbReference type="GO" id="GO:0003700">
    <property type="term" value="F:DNA-binding transcription factor activity"/>
    <property type="evidence" value="ECO:0007669"/>
    <property type="project" value="InterPro"/>
</dbReference>
<dbReference type="InterPro" id="IPR058163">
    <property type="entry name" value="LysR-type_TF_proteobact-type"/>
</dbReference>
<keyword evidence="2" id="KW-0805">Transcription regulation</keyword>
<dbReference type="InterPro" id="IPR005119">
    <property type="entry name" value="LysR_subst-bd"/>
</dbReference>
<dbReference type="CDD" id="cd08422">
    <property type="entry name" value="PBP2_CrgA_like"/>
    <property type="match status" value="1"/>
</dbReference>
<dbReference type="EMBL" id="CP021366">
    <property type="protein sequence ID" value="ART60799.1"/>
    <property type="molecule type" value="Genomic_DNA"/>
</dbReference>
<dbReference type="Gene3D" id="1.10.10.10">
    <property type="entry name" value="Winged helix-like DNA-binding domain superfamily/Winged helix DNA-binding domain"/>
    <property type="match status" value="1"/>
</dbReference>
<feature type="domain" description="HTH lysR-type" evidence="5">
    <location>
        <begin position="1"/>
        <end position="59"/>
    </location>
</feature>
<protein>
    <submittedName>
        <fullName evidence="6">Transcriptional regulator</fullName>
    </submittedName>
</protein>
<proteinExistence type="inferred from homology"/>
<keyword evidence="7" id="KW-1185">Reference proteome</keyword>
<dbReference type="SUPFAM" id="SSF53850">
    <property type="entry name" value="Periplasmic binding protein-like II"/>
    <property type="match status" value="1"/>
</dbReference>
<dbReference type="InterPro" id="IPR036390">
    <property type="entry name" value="WH_DNA-bd_sf"/>
</dbReference>
<evidence type="ECO:0000313" key="6">
    <source>
        <dbReference type="EMBL" id="ART60799.1"/>
    </source>
</evidence>
<dbReference type="Pfam" id="PF00126">
    <property type="entry name" value="HTH_1"/>
    <property type="match status" value="1"/>
</dbReference>
<accession>A0A240UIE0</accession>
<dbReference type="KEGG" id="acip:CBP36_07140"/>
<evidence type="ECO:0000256" key="2">
    <source>
        <dbReference type="ARBA" id="ARBA00023015"/>
    </source>
</evidence>